<feature type="compositionally biased region" description="Gly residues" evidence="7">
    <location>
        <begin position="8"/>
        <end position="20"/>
    </location>
</feature>
<dbReference type="EMBL" id="LK032005">
    <property type="protein sequence ID" value="CDY10658.1"/>
    <property type="molecule type" value="Genomic_DNA"/>
</dbReference>
<dbReference type="GO" id="GO:0005634">
    <property type="term" value="C:nucleus"/>
    <property type="evidence" value="ECO:0007669"/>
    <property type="project" value="UniProtKB-SubCell"/>
</dbReference>
<evidence type="ECO:0000313" key="12">
    <source>
        <dbReference type="EMBL" id="CAF2099247.1"/>
    </source>
</evidence>
<dbReference type="Pfam" id="PF02892">
    <property type="entry name" value="zf-BED"/>
    <property type="match status" value="1"/>
</dbReference>
<dbReference type="InterPro" id="IPR008906">
    <property type="entry name" value="HATC_C_dom"/>
</dbReference>
<dbReference type="SUPFAM" id="SSF53098">
    <property type="entry name" value="Ribonuclease H-like"/>
    <property type="match status" value="1"/>
</dbReference>
<reference evidence="13" key="2">
    <citation type="submission" date="2014-06" db="EMBL/GenBank/DDBJ databases">
        <authorList>
            <person name="Genoscope - CEA"/>
        </authorList>
    </citation>
    <scope>NUCLEOTIDE SEQUENCE</scope>
</reference>
<evidence type="ECO:0000313" key="13">
    <source>
        <dbReference type="EMBL" id="CDY10658.1"/>
    </source>
</evidence>
<feature type="domain" description="DUF659" evidence="10">
    <location>
        <begin position="203"/>
        <end position="351"/>
    </location>
</feature>
<evidence type="ECO:0000256" key="1">
    <source>
        <dbReference type="ARBA" id="ARBA00004123"/>
    </source>
</evidence>
<evidence type="ECO:0000256" key="8">
    <source>
        <dbReference type="SAM" id="Phobius"/>
    </source>
</evidence>
<evidence type="ECO:0000256" key="5">
    <source>
        <dbReference type="ARBA" id="ARBA00023125"/>
    </source>
</evidence>
<keyword evidence="5" id="KW-0238">DNA-binding</keyword>
<dbReference type="STRING" id="3708.A0A078FEZ4"/>
<dbReference type="PANTHER" id="PTHR32166:SF122">
    <property type="entry name" value="OS09G0499600 PROTEIN"/>
    <property type="match status" value="1"/>
</dbReference>
<feature type="region of interest" description="Disordered" evidence="7">
    <location>
        <begin position="1"/>
        <end position="28"/>
    </location>
</feature>
<dbReference type="InterPro" id="IPR012337">
    <property type="entry name" value="RNaseH-like_sf"/>
</dbReference>
<sequence length="766" mass="86732">MSDAGAGTSRGGSQGGGSQGGQQADPGRKYGIMVNNNINHWKCIFCNKVLTAGVSRLKQHLVGGHKNAKKCPVCPEHVRAELGNYMAVRAAERAAQSMRYEAAVNEDDVEEVDGDQPVRKAAKRKNRGPLDKFVMSLPPDILKGRKDRKAVFGACDKDLRDKVCGGIARWFYDAGIAFNAASHDRFKEMTKLIGQYGMGLKPPSMYELRFPLLQNEVANVEAELVPNREEWAVKGCSIMSDGWRHSVVQKDIVNFLVNSPKGSVFIRTKEVSEVVKDATLLFKLLDDMFEEVGEKNVVQVVIDNASNYVKAGRLLEAKRPHLFWTPCAAHCLGLKLEDIGKIEAVKSAMKKCMFINAYIYCRVPLVNMMRRFTDQRNLHRPAVTRFATSFITLSQYHRQQANLKKMVTSEEWDESKWPKEAGARKLKQYILQESFGRNISYALKISPPLVKVLRMVDGERKPPMGYIYAAMDRAKEAIAKSFKGKKEKYEKVFEMIDKRWDCQLHQPLHAAGYFLNPAIHYGHAADVCCEEVETGLYQCITRLVRDSVTQDRIMVELEVFKNASGLFGLPMAIRQRELKSPAEWWSSYGSSAPNLRDFAVKVLSLTCSASGFERNWGVFQHLHTKRRNRLAQSRLNDMVFVKYNHDDFVHDDEDLTWTMVSEAVGAEEPNYTTRGTKTPTSAKNDKGKGIASSSTQKKRYGPYLLSWSWLMKRMTLKARKVLAMTWNWSMRILNRSRALSTGVSFAFEFGFFNLVFAFGIFSCVLL</sequence>
<keyword evidence="2" id="KW-0479">Metal-binding</keyword>
<dbReference type="GO" id="GO:0046983">
    <property type="term" value="F:protein dimerization activity"/>
    <property type="evidence" value="ECO:0007669"/>
    <property type="project" value="InterPro"/>
</dbReference>
<evidence type="ECO:0000256" key="6">
    <source>
        <dbReference type="ARBA" id="ARBA00023242"/>
    </source>
</evidence>
<accession>A0A078FEZ4</accession>
<organism evidence="13 14">
    <name type="scientific">Brassica napus</name>
    <name type="common">Rape</name>
    <dbReference type="NCBI Taxonomy" id="3708"/>
    <lineage>
        <taxon>Eukaryota</taxon>
        <taxon>Viridiplantae</taxon>
        <taxon>Streptophyta</taxon>
        <taxon>Embryophyta</taxon>
        <taxon>Tracheophyta</taxon>
        <taxon>Spermatophyta</taxon>
        <taxon>Magnoliopsida</taxon>
        <taxon>eudicotyledons</taxon>
        <taxon>Gunneridae</taxon>
        <taxon>Pentapetalae</taxon>
        <taxon>rosids</taxon>
        <taxon>malvids</taxon>
        <taxon>Brassicales</taxon>
        <taxon>Brassicaceae</taxon>
        <taxon>Brassiceae</taxon>
        <taxon>Brassica</taxon>
    </lineage>
</organism>
<dbReference type="OMA" id="NNNINHW"/>
<evidence type="ECO:0000313" key="14">
    <source>
        <dbReference type="Proteomes" id="UP000028999"/>
    </source>
</evidence>
<keyword evidence="8" id="KW-1133">Transmembrane helix</keyword>
<dbReference type="AlphaFoldDB" id="A0A078FEZ4"/>
<feature type="compositionally biased region" description="Polar residues" evidence="7">
    <location>
        <begin position="670"/>
        <end position="682"/>
    </location>
</feature>
<proteinExistence type="predicted"/>
<evidence type="ECO:0000256" key="2">
    <source>
        <dbReference type="ARBA" id="ARBA00022723"/>
    </source>
</evidence>
<dbReference type="PANTHER" id="PTHR32166">
    <property type="entry name" value="OSJNBA0013A04.12 PROTEIN"/>
    <property type="match status" value="1"/>
</dbReference>
<keyword evidence="6" id="KW-0539">Nucleus</keyword>
<keyword evidence="8" id="KW-0472">Membrane</keyword>
<evidence type="ECO:0000256" key="4">
    <source>
        <dbReference type="ARBA" id="ARBA00022833"/>
    </source>
</evidence>
<keyword evidence="14" id="KW-1185">Reference proteome</keyword>
<dbReference type="InterPro" id="IPR007021">
    <property type="entry name" value="DUF659"/>
</dbReference>
<reference evidence="13 14" key="1">
    <citation type="journal article" date="2014" name="Science">
        <title>Plant genetics. Early allopolyploid evolution in the post-Neolithic Brassica napus oilseed genome.</title>
        <authorList>
            <person name="Chalhoub B."/>
            <person name="Denoeud F."/>
            <person name="Liu S."/>
            <person name="Parkin I.A."/>
            <person name="Tang H."/>
            <person name="Wang X."/>
            <person name="Chiquet J."/>
            <person name="Belcram H."/>
            <person name="Tong C."/>
            <person name="Samans B."/>
            <person name="Correa M."/>
            <person name="Da Silva C."/>
            <person name="Just J."/>
            <person name="Falentin C."/>
            <person name="Koh C.S."/>
            <person name="Le Clainche I."/>
            <person name="Bernard M."/>
            <person name="Bento P."/>
            <person name="Noel B."/>
            <person name="Labadie K."/>
            <person name="Alberti A."/>
            <person name="Charles M."/>
            <person name="Arnaud D."/>
            <person name="Guo H."/>
            <person name="Daviaud C."/>
            <person name="Alamery S."/>
            <person name="Jabbari K."/>
            <person name="Zhao M."/>
            <person name="Edger P.P."/>
            <person name="Chelaifa H."/>
            <person name="Tack D."/>
            <person name="Lassalle G."/>
            <person name="Mestiri I."/>
            <person name="Schnel N."/>
            <person name="Le Paslier M.C."/>
            <person name="Fan G."/>
            <person name="Renault V."/>
            <person name="Bayer P.E."/>
            <person name="Golicz A.A."/>
            <person name="Manoli S."/>
            <person name="Lee T.H."/>
            <person name="Thi V.H."/>
            <person name="Chalabi S."/>
            <person name="Hu Q."/>
            <person name="Fan C."/>
            <person name="Tollenaere R."/>
            <person name="Lu Y."/>
            <person name="Battail C."/>
            <person name="Shen J."/>
            <person name="Sidebottom C.H."/>
            <person name="Wang X."/>
            <person name="Canaguier A."/>
            <person name="Chauveau A."/>
            <person name="Berard A."/>
            <person name="Deniot G."/>
            <person name="Guan M."/>
            <person name="Liu Z."/>
            <person name="Sun F."/>
            <person name="Lim Y.P."/>
            <person name="Lyons E."/>
            <person name="Town C.D."/>
            <person name="Bancroft I."/>
            <person name="Wang X."/>
            <person name="Meng J."/>
            <person name="Ma J."/>
            <person name="Pires J.C."/>
            <person name="King G.J."/>
            <person name="Brunel D."/>
            <person name="Delourme R."/>
            <person name="Renard M."/>
            <person name="Aury J.M."/>
            <person name="Adams K.L."/>
            <person name="Batley J."/>
            <person name="Snowdon R.J."/>
            <person name="Tost J."/>
            <person name="Edwards D."/>
            <person name="Zhou Y."/>
            <person name="Hua W."/>
            <person name="Sharpe A.G."/>
            <person name="Paterson A.H."/>
            <person name="Guan C."/>
            <person name="Wincker P."/>
        </authorList>
    </citation>
    <scope>NUCLEOTIDE SEQUENCE [LARGE SCALE GENOMIC DNA]</scope>
    <source>
        <strain evidence="14">cv. Darmor-bzh</strain>
    </source>
</reference>
<evidence type="ECO:0000259" key="10">
    <source>
        <dbReference type="Pfam" id="PF04937"/>
    </source>
</evidence>
<dbReference type="PaxDb" id="3708-A0A078FEZ4"/>
<keyword evidence="4" id="KW-0862">Zinc</keyword>
<dbReference type="InterPro" id="IPR003656">
    <property type="entry name" value="Znf_BED"/>
</dbReference>
<keyword evidence="8" id="KW-0812">Transmembrane</keyword>
<feature type="domain" description="BED-type" evidence="9">
    <location>
        <begin position="39"/>
        <end position="65"/>
    </location>
</feature>
<feature type="region of interest" description="Disordered" evidence="7">
    <location>
        <begin position="670"/>
        <end position="694"/>
    </location>
</feature>
<keyword evidence="3" id="KW-0863">Zinc-finger</keyword>
<dbReference type="Pfam" id="PF05699">
    <property type="entry name" value="Dimer_Tnp_hAT"/>
    <property type="match status" value="1"/>
</dbReference>
<reference evidence="12" key="3">
    <citation type="submission" date="2021-01" db="EMBL/GenBank/DDBJ databases">
        <authorList>
            <consortium name="Genoscope - CEA"/>
            <person name="William W."/>
        </authorList>
    </citation>
    <scope>NUCLEOTIDE SEQUENCE</scope>
</reference>
<evidence type="ECO:0000256" key="3">
    <source>
        <dbReference type="ARBA" id="ARBA00022771"/>
    </source>
</evidence>
<feature type="transmembrane region" description="Helical" evidence="8">
    <location>
        <begin position="745"/>
        <end position="765"/>
    </location>
</feature>
<evidence type="ECO:0000259" key="9">
    <source>
        <dbReference type="Pfam" id="PF02892"/>
    </source>
</evidence>
<dbReference type="Pfam" id="PF04937">
    <property type="entry name" value="DUF659"/>
    <property type="match status" value="1"/>
</dbReference>
<dbReference type="Proteomes" id="UP000028999">
    <property type="component" value="Unassembled WGS sequence"/>
</dbReference>
<dbReference type="GO" id="GO:0008270">
    <property type="term" value="F:zinc ion binding"/>
    <property type="evidence" value="ECO:0007669"/>
    <property type="project" value="UniProtKB-KW"/>
</dbReference>
<gene>
    <name evidence="13" type="primary">BnaA05g17040D</name>
    <name evidence="12" type="ORF">DARMORV10_A05P26100.1</name>
    <name evidence="13" type="ORF">GSBRNA2T00048419001</name>
</gene>
<evidence type="ECO:0000259" key="11">
    <source>
        <dbReference type="Pfam" id="PF05699"/>
    </source>
</evidence>
<evidence type="ECO:0000256" key="7">
    <source>
        <dbReference type="SAM" id="MobiDB-lite"/>
    </source>
</evidence>
<protein>
    <submittedName>
        <fullName evidence="12">(rape) hypothetical protein</fullName>
    </submittedName>
    <submittedName>
        <fullName evidence="13">BnaA05g17040D protein</fullName>
    </submittedName>
</protein>
<dbReference type="Gramene" id="CDY10658">
    <property type="protein sequence ID" value="CDY10658"/>
    <property type="gene ID" value="GSBRNA2T00048419001"/>
</dbReference>
<dbReference type="EMBL" id="HG994359">
    <property type="protein sequence ID" value="CAF2099247.1"/>
    <property type="molecule type" value="Genomic_DNA"/>
</dbReference>
<name>A0A078FEZ4_BRANA</name>
<comment type="subcellular location">
    <subcellularLocation>
        <location evidence="1">Nucleus</location>
    </subcellularLocation>
</comment>
<feature type="domain" description="HAT C-terminal dimerisation" evidence="11">
    <location>
        <begin position="580"/>
        <end position="644"/>
    </location>
</feature>
<dbReference type="GO" id="GO:0003677">
    <property type="term" value="F:DNA binding"/>
    <property type="evidence" value="ECO:0007669"/>
    <property type="project" value="UniProtKB-KW"/>
</dbReference>
<dbReference type="Proteomes" id="UP001295469">
    <property type="component" value="Chromosome A05"/>
</dbReference>